<evidence type="ECO:0000256" key="4">
    <source>
        <dbReference type="ARBA" id="ARBA00022989"/>
    </source>
</evidence>
<dbReference type="CDD" id="cd17502">
    <property type="entry name" value="MFS_Azr1_MDR_like"/>
    <property type="match status" value="1"/>
</dbReference>
<protein>
    <submittedName>
        <fullName evidence="8">Major facilitator superfamily domain-containing protein</fullName>
    </submittedName>
</protein>
<feature type="transmembrane region" description="Helical" evidence="6">
    <location>
        <begin position="58"/>
        <end position="78"/>
    </location>
</feature>
<dbReference type="Gene3D" id="1.20.1250.20">
    <property type="entry name" value="MFS general substrate transporter like domains"/>
    <property type="match status" value="1"/>
</dbReference>
<keyword evidence="5 6" id="KW-0472">Membrane</keyword>
<comment type="subcellular location">
    <subcellularLocation>
        <location evidence="1">Membrane</location>
        <topology evidence="1">Multi-pass membrane protein</topology>
    </subcellularLocation>
</comment>
<comment type="caution">
    <text evidence="8">The sequence shown here is derived from an EMBL/GenBank/DDBJ whole genome shotgun (WGS) entry which is preliminary data.</text>
</comment>
<reference evidence="8" key="2">
    <citation type="submission" date="2023-05" db="EMBL/GenBank/DDBJ databases">
        <authorList>
            <consortium name="Lawrence Berkeley National Laboratory"/>
            <person name="Steindorff A."/>
            <person name="Hensen N."/>
            <person name="Bonometti L."/>
            <person name="Westerberg I."/>
            <person name="Brannstrom I.O."/>
            <person name="Guillou S."/>
            <person name="Cros-Aarteil S."/>
            <person name="Calhoun S."/>
            <person name="Haridas S."/>
            <person name="Kuo A."/>
            <person name="Mondo S."/>
            <person name="Pangilinan J."/>
            <person name="Riley R."/>
            <person name="Labutti K."/>
            <person name="Andreopoulos B."/>
            <person name="Lipzen A."/>
            <person name="Chen C."/>
            <person name="Yanf M."/>
            <person name="Daum C."/>
            <person name="Ng V."/>
            <person name="Clum A."/>
            <person name="Ohm R."/>
            <person name="Martin F."/>
            <person name="Silar P."/>
            <person name="Natvig D."/>
            <person name="Lalanne C."/>
            <person name="Gautier V."/>
            <person name="Ament-Velasquez S.L."/>
            <person name="Kruys A."/>
            <person name="Hutchinson M.I."/>
            <person name="Powell A.J."/>
            <person name="Barry K."/>
            <person name="Miller A.N."/>
            <person name="Grigoriev I.V."/>
            <person name="Debuchy R."/>
            <person name="Gladieux P."/>
            <person name="Thoren M.H."/>
            <person name="Johannesson H."/>
        </authorList>
    </citation>
    <scope>NUCLEOTIDE SEQUENCE</scope>
    <source>
        <strain evidence="8">PSN243</strain>
    </source>
</reference>
<feature type="transmembrane region" description="Helical" evidence="6">
    <location>
        <begin position="463"/>
        <end position="486"/>
    </location>
</feature>
<keyword evidence="4 6" id="KW-1133">Transmembrane helix</keyword>
<feature type="transmembrane region" description="Helical" evidence="6">
    <location>
        <begin position="325"/>
        <end position="345"/>
    </location>
</feature>
<proteinExistence type="inferred from homology"/>
<dbReference type="GO" id="GO:0022857">
    <property type="term" value="F:transmembrane transporter activity"/>
    <property type="evidence" value="ECO:0007669"/>
    <property type="project" value="InterPro"/>
</dbReference>
<evidence type="ECO:0000313" key="8">
    <source>
        <dbReference type="EMBL" id="KAK4450215.1"/>
    </source>
</evidence>
<feature type="transmembrane region" description="Helical" evidence="6">
    <location>
        <begin position="84"/>
        <end position="105"/>
    </location>
</feature>
<dbReference type="SUPFAM" id="SSF103473">
    <property type="entry name" value="MFS general substrate transporter"/>
    <property type="match status" value="1"/>
</dbReference>
<dbReference type="InterPro" id="IPR001958">
    <property type="entry name" value="Tet-R_TetA/multi-R_MdtG-like"/>
</dbReference>
<dbReference type="EMBL" id="MU865933">
    <property type="protein sequence ID" value="KAK4450215.1"/>
    <property type="molecule type" value="Genomic_DNA"/>
</dbReference>
<dbReference type="PROSITE" id="PS50850">
    <property type="entry name" value="MFS"/>
    <property type="match status" value="1"/>
</dbReference>
<feature type="transmembrane region" description="Helical" evidence="6">
    <location>
        <begin position="144"/>
        <end position="166"/>
    </location>
</feature>
<organism evidence="8 9">
    <name type="scientific">Podospora aff. communis PSN243</name>
    <dbReference type="NCBI Taxonomy" id="3040156"/>
    <lineage>
        <taxon>Eukaryota</taxon>
        <taxon>Fungi</taxon>
        <taxon>Dikarya</taxon>
        <taxon>Ascomycota</taxon>
        <taxon>Pezizomycotina</taxon>
        <taxon>Sordariomycetes</taxon>
        <taxon>Sordariomycetidae</taxon>
        <taxon>Sordariales</taxon>
        <taxon>Podosporaceae</taxon>
        <taxon>Podospora</taxon>
    </lineage>
</organism>
<dbReference type="InterPro" id="IPR036259">
    <property type="entry name" value="MFS_trans_sf"/>
</dbReference>
<feature type="transmembrane region" description="Helical" evidence="6">
    <location>
        <begin position="391"/>
        <end position="415"/>
    </location>
</feature>
<dbReference type="GO" id="GO:0005886">
    <property type="term" value="C:plasma membrane"/>
    <property type="evidence" value="ECO:0007669"/>
    <property type="project" value="TreeGrafter"/>
</dbReference>
<feature type="transmembrane region" description="Helical" evidence="6">
    <location>
        <begin position="260"/>
        <end position="285"/>
    </location>
</feature>
<comment type="similarity">
    <text evidence="2">Belongs to the major facilitator superfamily. TCR/Tet family.</text>
</comment>
<feature type="transmembrane region" description="Helical" evidence="6">
    <location>
        <begin position="117"/>
        <end position="138"/>
    </location>
</feature>
<sequence>MFLILLDASIISTAIPKITTEFPNSVLDIGWYGAAYQLSNACLQPLVGKLYKFFPSKFIFLGCFVVFEIGTVLCGLARSSKMLIAGRVIAGAGCSGILSGAIAMVSAGVPMAKRPSVMGLAMGVSQAGLVLGPIIGGILTEKTTWRWCFLCNLPAGVIFALPLAFLKVPGGHLPKGFLDNGVYPFVRDKMDFFGLALLSPSATMLLIALQYGGNDYPWASPVVIGLMCGSLCTFSVLILVEYREGRDAILPLWMVSRRIVWCSCLVMAFSVATTFCATYFLPIYFQAVVGATPIQSGLYLLPTIIAQLVAGGLGGILVERTGYYLPWSVFACILLTLGCGLMSTFSPATSPLAWAGYQIILGTGRGLGMSLPITALQNYLDESDSAIGTSFMFFGHTMGAAIFITLAQCVFTNGLRTLLPVYAHGVDPATIINSGITRKYPDAGDDAITKGIVKAICGSIDHVFYMTAAAAFMAFCFAWGIGWSDIRKNDPEKKRRINEGDLESGGCFLGLKGMIFREA</sequence>
<evidence type="ECO:0000256" key="3">
    <source>
        <dbReference type="ARBA" id="ARBA00022692"/>
    </source>
</evidence>
<dbReference type="PANTHER" id="PTHR23501">
    <property type="entry name" value="MAJOR FACILITATOR SUPERFAMILY"/>
    <property type="match status" value="1"/>
</dbReference>
<dbReference type="PRINTS" id="PR01035">
    <property type="entry name" value="TCRTETA"/>
</dbReference>
<dbReference type="Pfam" id="PF07690">
    <property type="entry name" value="MFS_1"/>
    <property type="match status" value="1"/>
</dbReference>
<evidence type="ECO:0000256" key="1">
    <source>
        <dbReference type="ARBA" id="ARBA00004141"/>
    </source>
</evidence>
<keyword evidence="3 6" id="KW-0812">Transmembrane</keyword>
<dbReference type="Proteomes" id="UP001321760">
    <property type="component" value="Unassembled WGS sequence"/>
</dbReference>
<keyword evidence="9" id="KW-1185">Reference proteome</keyword>
<evidence type="ECO:0000256" key="2">
    <source>
        <dbReference type="ARBA" id="ARBA00007520"/>
    </source>
</evidence>
<evidence type="ECO:0000259" key="7">
    <source>
        <dbReference type="PROSITE" id="PS50850"/>
    </source>
</evidence>
<dbReference type="Gene3D" id="1.20.1720.10">
    <property type="entry name" value="Multidrug resistance protein D"/>
    <property type="match status" value="1"/>
</dbReference>
<gene>
    <name evidence="8" type="ORF">QBC34DRAFT_484491</name>
</gene>
<feature type="transmembrane region" description="Helical" evidence="6">
    <location>
        <begin position="218"/>
        <end position="240"/>
    </location>
</feature>
<dbReference type="InterPro" id="IPR011701">
    <property type="entry name" value="MFS"/>
</dbReference>
<feature type="domain" description="Major facilitator superfamily (MFS) profile" evidence="7">
    <location>
        <begin position="1"/>
        <end position="486"/>
    </location>
</feature>
<dbReference type="PANTHER" id="PTHR23501:SF193">
    <property type="entry name" value="MULTIDRUG TRANSPORTER, PUTATIVE (AFU_ORTHOLOGUE AFUA_8G00940)-RELATED"/>
    <property type="match status" value="1"/>
</dbReference>
<dbReference type="AlphaFoldDB" id="A0AAV9GRQ2"/>
<evidence type="ECO:0000313" key="9">
    <source>
        <dbReference type="Proteomes" id="UP001321760"/>
    </source>
</evidence>
<evidence type="ECO:0000256" key="5">
    <source>
        <dbReference type="ARBA" id="ARBA00023136"/>
    </source>
</evidence>
<reference evidence="8" key="1">
    <citation type="journal article" date="2023" name="Mol. Phylogenet. Evol.">
        <title>Genome-scale phylogeny and comparative genomics of the fungal order Sordariales.</title>
        <authorList>
            <person name="Hensen N."/>
            <person name="Bonometti L."/>
            <person name="Westerberg I."/>
            <person name="Brannstrom I.O."/>
            <person name="Guillou S."/>
            <person name="Cros-Aarteil S."/>
            <person name="Calhoun S."/>
            <person name="Haridas S."/>
            <person name="Kuo A."/>
            <person name="Mondo S."/>
            <person name="Pangilinan J."/>
            <person name="Riley R."/>
            <person name="LaButti K."/>
            <person name="Andreopoulos B."/>
            <person name="Lipzen A."/>
            <person name="Chen C."/>
            <person name="Yan M."/>
            <person name="Daum C."/>
            <person name="Ng V."/>
            <person name="Clum A."/>
            <person name="Steindorff A."/>
            <person name="Ohm R.A."/>
            <person name="Martin F."/>
            <person name="Silar P."/>
            <person name="Natvig D.O."/>
            <person name="Lalanne C."/>
            <person name="Gautier V."/>
            <person name="Ament-Velasquez S.L."/>
            <person name="Kruys A."/>
            <person name="Hutchinson M.I."/>
            <person name="Powell A.J."/>
            <person name="Barry K."/>
            <person name="Miller A.N."/>
            <person name="Grigoriev I.V."/>
            <person name="Debuchy R."/>
            <person name="Gladieux P."/>
            <person name="Hiltunen Thoren M."/>
            <person name="Johannesson H."/>
        </authorList>
    </citation>
    <scope>NUCLEOTIDE SEQUENCE</scope>
    <source>
        <strain evidence="8">PSN243</strain>
    </source>
</reference>
<accession>A0AAV9GRQ2</accession>
<evidence type="ECO:0000256" key="6">
    <source>
        <dbReference type="SAM" id="Phobius"/>
    </source>
</evidence>
<feature type="transmembrane region" description="Helical" evidence="6">
    <location>
        <begin position="297"/>
        <end position="318"/>
    </location>
</feature>
<name>A0AAV9GRQ2_9PEZI</name>
<dbReference type="InterPro" id="IPR020846">
    <property type="entry name" value="MFS_dom"/>
</dbReference>